<dbReference type="RefSeq" id="XP_024732664.1">
    <property type="nucleotide sequence ID" value="XM_024888715.1"/>
</dbReference>
<dbReference type="Proteomes" id="UP000235371">
    <property type="component" value="Unassembled WGS sequence"/>
</dbReference>
<name>A0A2J6SYB2_9HELO</name>
<dbReference type="InParanoid" id="A0A2J6SYB2"/>
<gene>
    <name evidence="2" type="ORF">K444DRAFT_78885</name>
</gene>
<organism evidence="2 3">
    <name type="scientific">Hyaloscypha bicolor E</name>
    <dbReference type="NCBI Taxonomy" id="1095630"/>
    <lineage>
        <taxon>Eukaryota</taxon>
        <taxon>Fungi</taxon>
        <taxon>Dikarya</taxon>
        <taxon>Ascomycota</taxon>
        <taxon>Pezizomycotina</taxon>
        <taxon>Leotiomycetes</taxon>
        <taxon>Helotiales</taxon>
        <taxon>Hyaloscyphaceae</taxon>
        <taxon>Hyaloscypha</taxon>
        <taxon>Hyaloscypha bicolor</taxon>
    </lineage>
</organism>
<evidence type="ECO:0000256" key="1">
    <source>
        <dbReference type="SAM" id="MobiDB-lite"/>
    </source>
</evidence>
<reference evidence="2 3" key="1">
    <citation type="submission" date="2016-04" db="EMBL/GenBank/DDBJ databases">
        <title>A degradative enzymes factory behind the ericoid mycorrhizal symbiosis.</title>
        <authorList>
            <consortium name="DOE Joint Genome Institute"/>
            <person name="Martino E."/>
            <person name="Morin E."/>
            <person name="Grelet G."/>
            <person name="Kuo A."/>
            <person name="Kohler A."/>
            <person name="Daghino S."/>
            <person name="Barry K."/>
            <person name="Choi C."/>
            <person name="Cichocki N."/>
            <person name="Clum A."/>
            <person name="Copeland A."/>
            <person name="Hainaut M."/>
            <person name="Haridas S."/>
            <person name="Labutti K."/>
            <person name="Lindquist E."/>
            <person name="Lipzen A."/>
            <person name="Khouja H.-R."/>
            <person name="Murat C."/>
            <person name="Ohm R."/>
            <person name="Olson A."/>
            <person name="Spatafora J."/>
            <person name="Veneault-Fourrey C."/>
            <person name="Henrissat B."/>
            <person name="Grigoriev I."/>
            <person name="Martin F."/>
            <person name="Perotto S."/>
        </authorList>
    </citation>
    <scope>NUCLEOTIDE SEQUENCE [LARGE SCALE GENOMIC DNA]</scope>
    <source>
        <strain evidence="2 3">E</strain>
    </source>
</reference>
<sequence length="131" mass="14662">MLIPKYYLESSSHLTRSREGGEARRLPLRAFLSGFIWSFCSLTFPLPWCSEASRAKAANAVGFRESRTNRPSAFGMKARRSSAKQKSPEAHLNIGYLHPVKKCRPAALRKPPGPYGSKSRLCHSFTLPSRP</sequence>
<proteinExistence type="predicted"/>
<dbReference type="EMBL" id="KZ613854">
    <property type="protein sequence ID" value="PMD55760.1"/>
    <property type="molecule type" value="Genomic_DNA"/>
</dbReference>
<evidence type="ECO:0000313" key="3">
    <source>
        <dbReference type="Proteomes" id="UP000235371"/>
    </source>
</evidence>
<evidence type="ECO:0000313" key="2">
    <source>
        <dbReference type="EMBL" id="PMD55760.1"/>
    </source>
</evidence>
<dbReference type="GeneID" id="36596791"/>
<feature type="region of interest" description="Disordered" evidence="1">
    <location>
        <begin position="107"/>
        <end position="131"/>
    </location>
</feature>
<accession>A0A2J6SYB2</accession>
<protein>
    <submittedName>
        <fullName evidence="2">Uncharacterized protein</fullName>
    </submittedName>
</protein>
<keyword evidence="3" id="KW-1185">Reference proteome</keyword>
<dbReference type="AlphaFoldDB" id="A0A2J6SYB2"/>